<dbReference type="EMBL" id="CP066744">
    <property type="protein sequence ID" value="QQK08996.1"/>
    <property type="molecule type" value="Genomic_DNA"/>
</dbReference>
<reference evidence="1 2" key="1">
    <citation type="journal article" date="2022" name="Int. J. Syst. Evol. Microbiol.">
        <title>Miniphocaeibacter halophilus sp. nov., an ammonium-tolerant acetate-producing bacterium isolated from a biogas system.</title>
        <authorList>
            <person name="Schnurer A."/>
            <person name="Singh A."/>
            <person name="Bi S."/>
            <person name="Qiao W."/>
            <person name="Westerholm M."/>
        </authorList>
    </citation>
    <scope>NUCLEOTIDE SEQUENCE [LARGE SCALE GENOMIC DNA]</scope>
    <source>
        <strain evidence="1 2">AMB_01</strain>
    </source>
</reference>
<keyword evidence="2" id="KW-1185">Reference proteome</keyword>
<evidence type="ECO:0000313" key="2">
    <source>
        <dbReference type="Proteomes" id="UP000595814"/>
    </source>
</evidence>
<sequence length="241" mass="29324">MIYLYDNSLMGFLTCIYYGYKNYKDLENIQENNIQMNIFSKYKYIESEEEKSNIIIDYLSSNFNKDLINSIYNVFLSNSMEKEMTILNTIILARKYGNRVLNVPNNNIFRFNRIERNVLFEKHRFEGLLRFSEIQNGFLYAPFEPENNILPLLIGHFVNRLQNQQFLIHDVKRNYVAIYEKNNLDFFDVEKLNIEYSEDEIKYQNLWNIFFKSISIKERKNLKQQVSFMPKKYWKYLIEKK</sequence>
<proteinExistence type="predicted"/>
<dbReference type="Proteomes" id="UP000595814">
    <property type="component" value="Chromosome"/>
</dbReference>
<gene>
    <name evidence="1" type="ORF">JFY71_05520</name>
</gene>
<accession>A0AC61N3T6</accession>
<protein>
    <submittedName>
        <fullName evidence="1">TIGR03915 family putative DNA repair protein</fullName>
    </submittedName>
</protein>
<name>A0AC61N3T6_9FIRM</name>
<evidence type="ECO:0000313" key="1">
    <source>
        <dbReference type="EMBL" id="QQK08996.1"/>
    </source>
</evidence>
<organism evidence="1 2">
    <name type="scientific">Miniphocaeibacter halophilus</name>
    <dbReference type="NCBI Taxonomy" id="2931922"/>
    <lineage>
        <taxon>Bacteria</taxon>
        <taxon>Bacillati</taxon>
        <taxon>Bacillota</taxon>
        <taxon>Tissierellia</taxon>
        <taxon>Tissierellales</taxon>
        <taxon>Peptoniphilaceae</taxon>
        <taxon>Miniphocaeibacter</taxon>
    </lineage>
</organism>